<reference evidence="2 3" key="1">
    <citation type="submission" date="2018-11" db="EMBL/GenBank/DDBJ databases">
        <authorList>
            <consortium name="Pathogen Informatics"/>
        </authorList>
    </citation>
    <scope>NUCLEOTIDE SEQUENCE [LARGE SCALE GENOMIC DNA]</scope>
</reference>
<accession>A0A3P6SXU9</accession>
<organism evidence="2 3">
    <name type="scientific">Dibothriocephalus latus</name>
    <name type="common">Fish tapeworm</name>
    <name type="synonym">Diphyllobothrium latum</name>
    <dbReference type="NCBI Taxonomy" id="60516"/>
    <lineage>
        <taxon>Eukaryota</taxon>
        <taxon>Metazoa</taxon>
        <taxon>Spiralia</taxon>
        <taxon>Lophotrochozoa</taxon>
        <taxon>Platyhelminthes</taxon>
        <taxon>Cestoda</taxon>
        <taxon>Eucestoda</taxon>
        <taxon>Diphyllobothriidea</taxon>
        <taxon>Diphyllobothriidae</taxon>
        <taxon>Dibothriocephalus</taxon>
    </lineage>
</organism>
<evidence type="ECO:0000313" key="3">
    <source>
        <dbReference type="Proteomes" id="UP000281553"/>
    </source>
</evidence>
<keyword evidence="3" id="KW-1185">Reference proteome</keyword>
<dbReference type="PANTHER" id="PTHR22878">
    <property type="entry name" value="DYNEIN HEAVY CHAIN 6, AXONEMAL-LIKE-RELATED"/>
    <property type="match status" value="1"/>
</dbReference>
<dbReference type="GO" id="GO:0045505">
    <property type="term" value="F:dynein intermediate chain binding"/>
    <property type="evidence" value="ECO:0007669"/>
    <property type="project" value="InterPro"/>
</dbReference>
<name>A0A3P6SXU9_DIBLA</name>
<feature type="region of interest" description="Disordered" evidence="1">
    <location>
        <begin position="354"/>
        <end position="373"/>
    </location>
</feature>
<sequence>MGASLFVIIKRAGKMEYVMNYDDQLRTLFREITCLRRFGCPMTPLAIELDRRSKLIKTRTGKLRTTEDNIEEFMRILQQAHDVSSMRIAAILDTISTFRLALLPEQPEEMVYYLNGGPRDTGAQVPVKQSGGSAWYLHEILRRSSLQAAKTTADIQQLSTAAYDAAQDYVNILAKDFDKFLEEYAANADAFPDNQTMGSGTSQEYPGRMTNRRSTRMPVAKEQTVKQQNAANTKRIIKKTYDAIDETIRSFGQKTLDAITKAVRNTLEELWRSLCAKEASVLMKDIPIGQTLKRAGVQAYPVVKCEILLNGDKLVLKPSLEEIQSGIRVLLNTVLLSMKTIRKWTEDGRKLKNAEPARSMSRTTTITPMGSSQEVDSNCYADVRHDREVYRSQTQLLSWMSSTKRILFLPNDELREIKLVTEPFEHFTKLWTLIPEDEVEVFLTEHTEPTLVEFETKFMKLDEIEKDLADTWDIYYVGPLEIHTTGFKSLALKRLREHQTVSPFNLPKVFNYTD</sequence>
<feature type="compositionally biased region" description="Polar residues" evidence="1">
    <location>
        <begin position="360"/>
        <end position="373"/>
    </location>
</feature>
<protein>
    <submittedName>
        <fullName evidence="2">Uncharacterized protein</fullName>
    </submittedName>
</protein>
<dbReference type="Proteomes" id="UP000281553">
    <property type="component" value="Unassembled WGS sequence"/>
</dbReference>
<evidence type="ECO:0000313" key="2">
    <source>
        <dbReference type="EMBL" id="VDK74873.1"/>
    </source>
</evidence>
<dbReference type="GO" id="GO:0051959">
    <property type="term" value="F:dynein light intermediate chain binding"/>
    <property type="evidence" value="ECO:0007669"/>
    <property type="project" value="InterPro"/>
</dbReference>
<evidence type="ECO:0000256" key="1">
    <source>
        <dbReference type="SAM" id="MobiDB-lite"/>
    </source>
</evidence>
<dbReference type="EMBL" id="UYRU01042368">
    <property type="protein sequence ID" value="VDK74873.1"/>
    <property type="molecule type" value="Genomic_DNA"/>
</dbReference>
<dbReference type="GO" id="GO:0030286">
    <property type="term" value="C:dynein complex"/>
    <property type="evidence" value="ECO:0007669"/>
    <property type="project" value="InterPro"/>
</dbReference>
<dbReference type="AlphaFoldDB" id="A0A3P6SXU9"/>
<dbReference type="OrthoDB" id="286107at2759"/>
<dbReference type="InterPro" id="IPR026983">
    <property type="entry name" value="DHC"/>
</dbReference>
<proteinExistence type="predicted"/>
<dbReference type="GO" id="GO:0007018">
    <property type="term" value="P:microtubule-based movement"/>
    <property type="evidence" value="ECO:0007669"/>
    <property type="project" value="InterPro"/>
</dbReference>
<gene>
    <name evidence="2" type="ORF">DILT_LOCUS2624</name>
</gene>